<evidence type="ECO:0000256" key="2">
    <source>
        <dbReference type="ARBA" id="ARBA00023125"/>
    </source>
</evidence>
<dbReference type="InterPro" id="IPR009057">
    <property type="entry name" value="Homeodomain-like_sf"/>
</dbReference>
<keyword evidence="7" id="KW-1185">Reference proteome</keyword>
<dbReference type="SUPFAM" id="SSF48498">
    <property type="entry name" value="Tetracyclin repressor-like, C-terminal domain"/>
    <property type="match status" value="1"/>
</dbReference>
<name>A0A2N5EBS9_9GAMM</name>
<organism evidence="6 7">
    <name type="scientific">Chimaeribacter californicus</name>
    <dbReference type="NCBI Taxonomy" id="2060067"/>
    <lineage>
        <taxon>Bacteria</taxon>
        <taxon>Pseudomonadati</taxon>
        <taxon>Pseudomonadota</taxon>
        <taxon>Gammaproteobacteria</taxon>
        <taxon>Enterobacterales</taxon>
        <taxon>Yersiniaceae</taxon>
        <taxon>Chimaeribacter</taxon>
    </lineage>
</organism>
<keyword evidence="1" id="KW-0805">Transcription regulation</keyword>
<evidence type="ECO:0000313" key="7">
    <source>
        <dbReference type="Proteomes" id="UP000234240"/>
    </source>
</evidence>
<dbReference type="AlphaFoldDB" id="A0A2N5EBS9"/>
<reference evidence="6 7" key="1">
    <citation type="submission" date="2017-12" db="EMBL/GenBank/DDBJ databases">
        <title>Characterization of six clinical isolates of Enterochimera gen. nov., a novel genus of the Yersiniaciae family and the three species Enterochimera arupensis sp. nov., Enterochimera coloradensis sp. nov, and Enterochimera californica sp. nov.</title>
        <authorList>
            <person name="Rossi A."/>
            <person name="Fisher M."/>
        </authorList>
    </citation>
    <scope>NUCLEOTIDE SEQUENCE [LARGE SCALE GENOMIC DNA]</scope>
    <source>
        <strain evidence="7">2015-Iso6</strain>
    </source>
</reference>
<evidence type="ECO:0000256" key="3">
    <source>
        <dbReference type="ARBA" id="ARBA00023163"/>
    </source>
</evidence>
<keyword evidence="2 4" id="KW-0238">DNA-binding</keyword>
<sequence length="181" mass="20267">MNKKQDIIQAAEQLFYLNGFHATSTDNICREAGVSTRTLYRYFPSREALTAAIMDGRRERFFSALRPSEDPESINHLFDVMGKWMSEYGIKGCFFLKVWSEYAEKEPVLAEQAMAYRHAMRAYIATCISHLCGRENTPLADAIWTLFEGTLTTALVMGAPAACEAGKTASRQLIHSLGGQP</sequence>
<dbReference type="SUPFAM" id="SSF46689">
    <property type="entry name" value="Homeodomain-like"/>
    <property type="match status" value="1"/>
</dbReference>
<keyword evidence="3" id="KW-0804">Transcription</keyword>
<dbReference type="OrthoDB" id="116240at2"/>
<evidence type="ECO:0000259" key="5">
    <source>
        <dbReference type="PROSITE" id="PS50977"/>
    </source>
</evidence>
<feature type="domain" description="HTH tetR-type" evidence="5">
    <location>
        <begin position="1"/>
        <end position="61"/>
    </location>
</feature>
<evidence type="ECO:0000256" key="4">
    <source>
        <dbReference type="PROSITE-ProRule" id="PRU00335"/>
    </source>
</evidence>
<protein>
    <submittedName>
        <fullName evidence="6">TetR/AcrR family transcriptional regulator</fullName>
    </submittedName>
</protein>
<dbReference type="Proteomes" id="UP000234240">
    <property type="component" value="Unassembled WGS sequence"/>
</dbReference>
<dbReference type="FunFam" id="1.10.10.60:FF:000141">
    <property type="entry name" value="TetR family transcriptional regulator"/>
    <property type="match status" value="1"/>
</dbReference>
<dbReference type="PROSITE" id="PS50977">
    <property type="entry name" value="HTH_TETR_2"/>
    <property type="match status" value="1"/>
</dbReference>
<evidence type="ECO:0000256" key="1">
    <source>
        <dbReference type="ARBA" id="ARBA00023015"/>
    </source>
</evidence>
<feature type="DNA-binding region" description="H-T-H motif" evidence="4">
    <location>
        <begin position="24"/>
        <end position="43"/>
    </location>
</feature>
<dbReference type="Pfam" id="PF00440">
    <property type="entry name" value="TetR_N"/>
    <property type="match status" value="1"/>
</dbReference>
<proteinExistence type="predicted"/>
<dbReference type="GO" id="GO:0003700">
    <property type="term" value="F:DNA-binding transcription factor activity"/>
    <property type="evidence" value="ECO:0007669"/>
    <property type="project" value="TreeGrafter"/>
</dbReference>
<dbReference type="InterPro" id="IPR050109">
    <property type="entry name" value="HTH-type_TetR-like_transc_reg"/>
</dbReference>
<dbReference type="PANTHER" id="PTHR30055">
    <property type="entry name" value="HTH-TYPE TRANSCRIPTIONAL REGULATOR RUTR"/>
    <property type="match status" value="1"/>
</dbReference>
<dbReference type="RefSeq" id="WP_101815411.1">
    <property type="nucleotide sequence ID" value="NZ_PJZF01000004.1"/>
</dbReference>
<dbReference type="EMBL" id="PJZF01000004">
    <property type="protein sequence ID" value="PLR39596.1"/>
    <property type="molecule type" value="Genomic_DNA"/>
</dbReference>
<dbReference type="Gene3D" id="1.10.357.10">
    <property type="entry name" value="Tetracycline Repressor, domain 2"/>
    <property type="match status" value="1"/>
</dbReference>
<accession>A0A2N5EBS9</accession>
<dbReference type="InterPro" id="IPR036271">
    <property type="entry name" value="Tet_transcr_reg_TetR-rel_C_sf"/>
</dbReference>
<dbReference type="GO" id="GO:0000976">
    <property type="term" value="F:transcription cis-regulatory region binding"/>
    <property type="evidence" value="ECO:0007669"/>
    <property type="project" value="TreeGrafter"/>
</dbReference>
<dbReference type="PANTHER" id="PTHR30055:SF200">
    <property type="entry name" value="HTH-TYPE TRANSCRIPTIONAL REPRESSOR BDCR"/>
    <property type="match status" value="1"/>
</dbReference>
<comment type="caution">
    <text evidence="6">The sequence shown here is derived from an EMBL/GenBank/DDBJ whole genome shotgun (WGS) entry which is preliminary data.</text>
</comment>
<dbReference type="PRINTS" id="PR00455">
    <property type="entry name" value="HTHTETR"/>
</dbReference>
<dbReference type="InterPro" id="IPR001647">
    <property type="entry name" value="HTH_TetR"/>
</dbReference>
<evidence type="ECO:0000313" key="6">
    <source>
        <dbReference type="EMBL" id="PLR39596.1"/>
    </source>
</evidence>
<gene>
    <name evidence="6" type="ORF">CYR55_06895</name>
</gene>